<feature type="region of interest" description="Disordered" evidence="1">
    <location>
        <begin position="1"/>
        <end position="33"/>
    </location>
</feature>
<protein>
    <submittedName>
        <fullName evidence="3">Inovirus-type Gp2 protein</fullName>
    </submittedName>
</protein>
<feature type="compositionally biased region" description="Acidic residues" evidence="1">
    <location>
        <begin position="1"/>
        <end position="11"/>
    </location>
</feature>
<evidence type="ECO:0000259" key="2">
    <source>
        <dbReference type="Pfam" id="PF11726"/>
    </source>
</evidence>
<organism evidence="3 4">
    <name type="scientific">Burkholderia anthina</name>
    <dbReference type="NCBI Taxonomy" id="179879"/>
    <lineage>
        <taxon>Bacteria</taxon>
        <taxon>Pseudomonadati</taxon>
        <taxon>Pseudomonadota</taxon>
        <taxon>Betaproteobacteria</taxon>
        <taxon>Burkholderiales</taxon>
        <taxon>Burkholderiaceae</taxon>
        <taxon>Burkholderia</taxon>
        <taxon>Burkholderia cepacia complex</taxon>
    </lineage>
</organism>
<dbReference type="AlphaFoldDB" id="A0A7T7AHV2"/>
<feature type="compositionally biased region" description="Basic and acidic residues" evidence="1">
    <location>
        <begin position="12"/>
        <end position="33"/>
    </location>
</feature>
<evidence type="ECO:0000256" key="1">
    <source>
        <dbReference type="SAM" id="MobiDB-lite"/>
    </source>
</evidence>
<accession>A0A7T7AHV2</accession>
<dbReference type="KEGG" id="bann:JFN94_01885"/>
<feature type="domain" description="YagK/YfjJ C-terminal" evidence="2">
    <location>
        <begin position="216"/>
        <end position="403"/>
    </location>
</feature>
<evidence type="ECO:0000313" key="3">
    <source>
        <dbReference type="EMBL" id="QQK02952.1"/>
    </source>
</evidence>
<dbReference type="Proteomes" id="UP000596205">
    <property type="component" value="Chromosome 1"/>
</dbReference>
<dbReference type="EMBL" id="CP066769">
    <property type="protein sequence ID" value="QQK02952.1"/>
    <property type="molecule type" value="Genomic_DNA"/>
</dbReference>
<evidence type="ECO:0000313" key="4">
    <source>
        <dbReference type="Proteomes" id="UP000596205"/>
    </source>
</evidence>
<gene>
    <name evidence="3" type="ORF">JFN94_01885</name>
</gene>
<proteinExistence type="predicted"/>
<dbReference type="InterPro" id="IPR057271">
    <property type="entry name" value="YagK_YfjJ_C"/>
</dbReference>
<dbReference type="Pfam" id="PF11726">
    <property type="entry name" value="YagK_YfjJ_C"/>
    <property type="match status" value="1"/>
</dbReference>
<reference evidence="3 4" key="1">
    <citation type="submission" date="2020-12" db="EMBL/GenBank/DDBJ databases">
        <title>Complete genome sequence of Burkholderia anthina BJQ0011.</title>
        <authorList>
            <person name="Xu Y."/>
        </authorList>
    </citation>
    <scope>NUCLEOTIDE SEQUENCE [LARGE SCALE GENOMIC DNA]</scope>
    <source>
        <strain evidence="3 4">BJQ0011</strain>
    </source>
</reference>
<sequence length="420" mass="48334">MCNSIENEDDDRLNNDDGAHVERIPINDDGKKHIDDNVAGDGCESDISDATRLDRRLNTMRIKDGTTVLLPSSHDALPMLDTLARMMLKDDKPAFAVRYEGGRKRMKKASKLADYFVALRNAASIYSSALTYPPHIETLLQLYRVHPVSYCACVNAWQHFDADRLEGEVMEGFRLAYREEADRQGTRKKLDDWDRRSETNLARLKQYVNALFDNCARIVTVRVDFYHHAATIDPAEANEIFKQAEDASAKDAAAYRSGNNEETVGDALARVDIKEVMRDRDRLFANMRGKPALFEHMVGHVWRIEYSRVGGYHLHCALFFDGSKVKQHEWLAQQICDYWRDVITKGRGYAHNCNRNRYPDYVLGPTDYYDVDKRERLLKRLAYLAKEEQLVYAKPTEKCKLFGTGRLPQPKGTGRKRKKE</sequence>
<dbReference type="RefSeq" id="WP_199568569.1">
    <property type="nucleotide sequence ID" value="NZ_CP066769.1"/>
</dbReference>
<name>A0A7T7AHV2_9BURK</name>